<gene>
    <name evidence="1" type="ordered locus">BT9727_0882</name>
</gene>
<sequence length="61" mass="6545">MGSGQEVITIGIAPHKHGTGGTILHGHGTTGMVLVGNSINWNIICKRILRFITLTVHVETR</sequence>
<dbReference type="HOGENOM" id="CLU_2912786_0_0_9"/>
<dbReference type="Proteomes" id="UP000001301">
    <property type="component" value="Chromosome"/>
</dbReference>
<evidence type="ECO:0000313" key="2">
    <source>
        <dbReference type="Proteomes" id="UP000001301"/>
    </source>
</evidence>
<accession>Q6HMJ8</accession>
<organism evidence="1 2">
    <name type="scientific">Bacillus thuringiensis subsp. konkukian (strain 97-27)</name>
    <dbReference type="NCBI Taxonomy" id="281309"/>
    <lineage>
        <taxon>Bacteria</taxon>
        <taxon>Bacillati</taxon>
        <taxon>Bacillota</taxon>
        <taxon>Bacilli</taxon>
        <taxon>Bacillales</taxon>
        <taxon>Bacillaceae</taxon>
        <taxon>Bacillus</taxon>
        <taxon>Bacillus cereus group</taxon>
    </lineage>
</organism>
<evidence type="ECO:0000313" key="1">
    <source>
        <dbReference type="EMBL" id="AAT59230.1"/>
    </source>
</evidence>
<reference evidence="1 2" key="1">
    <citation type="journal article" date="2006" name="J. Bacteriol.">
        <title>Pathogenomic sequence analysis of Bacillus cereus and Bacillus thuringiensis isolates closely related to Bacillus anthracis.</title>
        <authorList>
            <person name="Han C.S."/>
            <person name="Xie G."/>
            <person name="Challacombe J.F."/>
            <person name="Altherr M.R."/>
            <person name="Bhotika S.S."/>
            <person name="Brown N."/>
            <person name="Bruce D."/>
            <person name="Campbell C.S."/>
            <person name="Campbell M.L."/>
            <person name="Chen J."/>
            <person name="Chertkov O."/>
            <person name="Cleland C."/>
            <person name="Dimitrijevic M."/>
            <person name="Doggett N.A."/>
            <person name="Fawcett J.J."/>
            <person name="Glavina T."/>
            <person name="Goodwin L.A."/>
            <person name="Green L.D."/>
            <person name="Hill K.K."/>
            <person name="Hitchcock P."/>
            <person name="Jackson P.J."/>
            <person name="Keim P."/>
            <person name="Kewalramani A.R."/>
            <person name="Longmire J."/>
            <person name="Lucas S."/>
            <person name="Malfatti S."/>
            <person name="McMurry K."/>
            <person name="Meincke L.J."/>
            <person name="Misra M."/>
            <person name="Moseman B.L."/>
            <person name="Mundt M."/>
            <person name="Munk A.C."/>
            <person name="Okinaka R.T."/>
            <person name="Parson-Quintana B."/>
            <person name="Reilly L.P."/>
            <person name="Richardson P."/>
            <person name="Robinson D.L."/>
            <person name="Rubin E."/>
            <person name="Saunders E."/>
            <person name="Tapia R."/>
            <person name="Tesmer J.G."/>
            <person name="Thayer N."/>
            <person name="Thompson L.S."/>
            <person name="Tice H."/>
            <person name="Ticknor L.O."/>
            <person name="Wills P.L."/>
            <person name="Brettin T.S."/>
            <person name="Gilna P."/>
        </authorList>
    </citation>
    <scope>NUCLEOTIDE SEQUENCE [LARGE SCALE GENOMIC DNA]</scope>
    <source>
        <strain evidence="1 2">97-27</strain>
    </source>
</reference>
<name>Q6HMJ8_BACHK</name>
<dbReference type="EMBL" id="AE017355">
    <property type="protein sequence ID" value="AAT59230.1"/>
    <property type="molecule type" value="Genomic_DNA"/>
</dbReference>
<dbReference type="KEGG" id="btk:BT9727_0882"/>
<protein>
    <submittedName>
        <fullName evidence="1">Uncharacterized protein</fullName>
    </submittedName>
</protein>
<proteinExistence type="predicted"/>
<dbReference type="AlphaFoldDB" id="Q6HMJ8"/>